<keyword evidence="3" id="KW-1133">Transmembrane helix</keyword>
<dbReference type="PANTHER" id="PTHR10422:SF29">
    <property type="entry name" value="CYTOCHROME C OXIDASE SUBUNIT 1 HOMOLOG, BACTEROID"/>
    <property type="match status" value="1"/>
</dbReference>
<dbReference type="InterPro" id="IPR000883">
    <property type="entry name" value="Cyt_C_Oxase_1"/>
</dbReference>
<keyword evidence="6" id="KW-1185">Reference proteome</keyword>
<keyword evidence="2" id="KW-0249">Electron transport</keyword>
<dbReference type="GO" id="GO:0016020">
    <property type="term" value="C:membrane"/>
    <property type="evidence" value="ECO:0007669"/>
    <property type="project" value="InterPro"/>
</dbReference>
<dbReference type="Gene3D" id="1.20.210.10">
    <property type="entry name" value="Cytochrome c oxidase-like, subunit I domain"/>
    <property type="match status" value="1"/>
</dbReference>
<evidence type="ECO:0000256" key="3">
    <source>
        <dbReference type="SAM" id="Phobius"/>
    </source>
</evidence>
<feature type="transmembrane region" description="Helical" evidence="3">
    <location>
        <begin position="78"/>
        <end position="96"/>
    </location>
</feature>
<feature type="transmembrane region" description="Helical" evidence="3">
    <location>
        <begin position="441"/>
        <end position="459"/>
    </location>
</feature>
<dbReference type="GO" id="GO:0020037">
    <property type="term" value="F:heme binding"/>
    <property type="evidence" value="ECO:0007669"/>
    <property type="project" value="InterPro"/>
</dbReference>
<dbReference type="PANTHER" id="PTHR10422">
    <property type="entry name" value="CYTOCHROME C OXIDASE SUBUNIT 1"/>
    <property type="match status" value="1"/>
</dbReference>
<feature type="transmembrane region" description="Helical" evidence="3">
    <location>
        <begin position="317"/>
        <end position="337"/>
    </location>
</feature>
<keyword evidence="3" id="KW-0472">Membrane</keyword>
<dbReference type="GO" id="GO:0015990">
    <property type="term" value="P:electron transport coupled proton transport"/>
    <property type="evidence" value="ECO:0007669"/>
    <property type="project" value="TreeGrafter"/>
</dbReference>
<sequence>MRRITYSCMRRWLFLSTNSLSLLSTEKDSAAKYMMLSSLIWLIVPSLLGLFLAIKLVWPDFLNQSPYLSFGPMRTVHTNGVLLGWLSMVQVGAMYYMLPRLLNTTLWSERLGNVTVWMWNIGMTIGAGTLFMGITSGVEYAELIWPLDLYIVVMVSLVILNAFMTVAQRQERQFYVSVWYFLGSMVWLPLVYLVGNVPVEMIHVPGVHQLNMNWFLGHNILGLWFTTMGVAMVYYLLPKVTGLPIYSHKLSLIGFWTIAIFYVWNGPHHLANGPIPPWLQKAGIVPSLLMIIPVWTVIANVFGTIKNQMNLIRDNVIVKYLITAGIFYLAACLQGPFQSFMSVSAVLKFTHWTVGHAHMAPFATFTFIGMAAMYYIIPRLTGQSLYSWSLANWTYWLGTLGFLVMGLSLWTAGVMQGFAWIDGKDFMAVVEAIRPYMLLRILGGAMMMASMVVFLWNMVMTVRTSQAKIPLEQSDQKVMVQS</sequence>
<dbReference type="EMBL" id="WBXO01000003">
    <property type="protein sequence ID" value="KAB2953404.1"/>
    <property type="molecule type" value="Genomic_DNA"/>
</dbReference>
<dbReference type="InterPro" id="IPR023616">
    <property type="entry name" value="Cyt_c_oxase-like_su1_dom"/>
</dbReference>
<feature type="transmembrane region" description="Helical" evidence="3">
    <location>
        <begin position="39"/>
        <end position="58"/>
    </location>
</feature>
<dbReference type="PROSITE" id="PS50855">
    <property type="entry name" value="COX1"/>
    <property type="match status" value="1"/>
</dbReference>
<dbReference type="GO" id="GO:0004129">
    <property type="term" value="F:cytochrome-c oxidase activity"/>
    <property type="evidence" value="ECO:0007669"/>
    <property type="project" value="InterPro"/>
</dbReference>
<proteinExistence type="predicted"/>
<feature type="transmembrane region" description="Helical" evidence="3">
    <location>
        <begin position="284"/>
        <end position="305"/>
    </location>
</feature>
<keyword evidence="3" id="KW-0812">Transmembrane</keyword>
<evidence type="ECO:0000256" key="2">
    <source>
        <dbReference type="ARBA" id="ARBA00022982"/>
    </source>
</evidence>
<keyword evidence="1" id="KW-0813">Transport</keyword>
<evidence type="ECO:0000313" key="5">
    <source>
        <dbReference type="EMBL" id="KAB2953404.1"/>
    </source>
</evidence>
<gene>
    <name evidence="5" type="ORF">F9B85_05710</name>
</gene>
<feature type="transmembrane region" description="Helical" evidence="3">
    <location>
        <begin position="174"/>
        <end position="195"/>
    </location>
</feature>
<reference evidence="5 6" key="1">
    <citation type="submission" date="2019-10" db="EMBL/GenBank/DDBJ databases">
        <title>Whole-genome sequence of the extremophile Heliorestis acidaminivorans DSM 24790.</title>
        <authorList>
            <person name="Kyndt J.A."/>
            <person name="Meyer T.E."/>
        </authorList>
    </citation>
    <scope>NUCLEOTIDE SEQUENCE [LARGE SCALE GENOMIC DNA]</scope>
    <source>
        <strain evidence="5 6">DSM 24790</strain>
    </source>
</reference>
<dbReference type="Proteomes" id="UP000468766">
    <property type="component" value="Unassembled WGS sequence"/>
</dbReference>
<evidence type="ECO:0000256" key="1">
    <source>
        <dbReference type="ARBA" id="ARBA00022660"/>
    </source>
</evidence>
<dbReference type="GO" id="GO:0022904">
    <property type="term" value="P:respiratory electron transport chain"/>
    <property type="evidence" value="ECO:0007669"/>
    <property type="project" value="TreeGrafter"/>
</dbReference>
<feature type="transmembrane region" description="Helical" evidence="3">
    <location>
        <begin position="357"/>
        <end position="377"/>
    </location>
</feature>
<protein>
    <recommendedName>
        <fullName evidence="4">Cytochrome oxidase subunit I profile domain-containing protein</fullName>
    </recommendedName>
</protein>
<keyword evidence="1" id="KW-0679">Respiratory chain</keyword>
<name>A0A6I0EVA1_9FIRM</name>
<dbReference type="InterPro" id="IPR036927">
    <property type="entry name" value="Cyt_c_oxase-like_su1_sf"/>
</dbReference>
<dbReference type="OrthoDB" id="9764568at2"/>
<feature type="transmembrane region" description="Helical" evidence="3">
    <location>
        <begin position="117"/>
        <end position="137"/>
    </location>
</feature>
<evidence type="ECO:0000313" key="6">
    <source>
        <dbReference type="Proteomes" id="UP000468766"/>
    </source>
</evidence>
<feature type="transmembrane region" description="Helical" evidence="3">
    <location>
        <begin position="246"/>
        <end position="264"/>
    </location>
</feature>
<accession>A0A6I0EVA1</accession>
<evidence type="ECO:0000259" key="4">
    <source>
        <dbReference type="PROSITE" id="PS50855"/>
    </source>
</evidence>
<dbReference type="AlphaFoldDB" id="A0A6I0EVA1"/>
<dbReference type="Pfam" id="PF00115">
    <property type="entry name" value="COX1"/>
    <property type="match status" value="1"/>
</dbReference>
<organism evidence="5 6">
    <name type="scientific">Heliorestis acidaminivorans</name>
    <dbReference type="NCBI Taxonomy" id="553427"/>
    <lineage>
        <taxon>Bacteria</taxon>
        <taxon>Bacillati</taxon>
        <taxon>Bacillota</taxon>
        <taxon>Clostridia</taxon>
        <taxon>Eubacteriales</taxon>
        <taxon>Heliobacteriaceae</taxon>
        <taxon>Heliorestis</taxon>
    </lineage>
</organism>
<dbReference type="GO" id="GO:0009060">
    <property type="term" value="P:aerobic respiration"/>
    <property type="evidence" value="ECO:0007669"/>
    <property type="project" value="InterPro"/>
</dbReference>
<feature type="transmembrane region" description="Helical" evidence="3">
    <location>
        <begin position="397"/>
        <end position="421"/>
    </location>
</feature>
<dbReference type="SUPFAM" id="SSF81442">
    <property type="entry name" value="Cytochrome c oxidase subunit I-like"/>
    <property type="match status" value="1"/>
</dbReference>
<feature type="domain" description="Cytochrome oxidase subunit I profile" evidence="4">
    <location>
        <begin position="1"/>
        <end position="482"/>
    </location>
</feature>
<feature type="transmembrane region" description="Helical" evidence="3">
    <location>
        <begin position="149"/>
        <end position="167"/>
    </location>
</feature>
<comment type="caution">
    <text evidence="5">The sequence shown here is derived from an EMBL/GenBank/DDBJ whole genome shotgun (WGS) entry which is preliminary data.</text>
</comment>
<feature type="transmembrane region" description="Helical" evidence="3">
    <location>
        <begin position="215"/>
        <end position="237"/>
    </location>
</feature>